<evidence type="ECO:0000313" key="1">
    <source>
        <dbReference type="EMBL" id="CSB14715.1"/>
    </source>
</evidence>
<gene>
    <name evidence="1" type="ORF">ERS013165_03565</name>
</gene>
<proteinExistence type="predicted"/>
<reference evidence="1 2" key="1">
    <citation type="submission" date="2015-07" db="EMBL/GenBank/DDBJ databases">
        <authorList>
            <consortium name="Pathogen Informatics"/>
        </authorList>
    </citation>
    <scope>NUCLEOTIDE SEQUENCE [LARGE SCALE GENOMIC DNA]</scope>
    <source>
        <strain evidence="1 2">A51</strain>
    </source>
</reference>
<name>A0A655RZ77_VIBCL</name>
<sequence length="63" mass="7216">MPLHGFDGFGRLRSISILRHIKTEFLVGSVKSRNHHFAIDDDAIIALTEIRRVTKDNLLFTIL</sequence>
<dbReference type="Proteomes" id="UP000044806">
    <property type="component" value="Unassembled WGS sequence"/>
</dbReference>
<dbReference type="EMBL" id="CWOW01000030">
    <property type="protein sequence ID" value="CSB14715.1"/>
    <property type="molecule type" value="Genomic_DNA"/>
</dbReference>
<evidence type="ECO:0000313" key="2">
    <source>
        <dbReference type="Proteomes" id="UP000044806"/>
    </source>
</evidence>
<organism evidence="1 2">
    <name type="scientific">Vibrio cholerae</name>
    <dbReference type="NCBI Taxonomy" id="666"/>
    <lineage>
        <taxon>Bacteria</taxon>
        <taxon>Pseudomonadati</taxon>
        <taxon>Pseudomonadota</taxon>
        <taxon>Gammaproteobacteria</taxon>
        <taxon>Vibrionales</taxon>
        <taxon>Vibrionaceae</taxon>
        <taxon>Vibrio</taxon>
    </lineage>
</organism>
<accession>A0A655RZ77</accession>
<dbReference type="AlphaFoldDB" id="A0A655RZ77"/>
<protein>
    <submittedName>
        <fullName evidence="1">Uncharacterized protein</fullName>
    </submittedName>
</protein>